<name>A0A2T0BSQ2_9CLOT</name>
<dbReference type="EMBL" id="PVXP01000001">
    <property type="protein sequence ID" value="PRR86907.1"/>
    <property type="molecule type" value="Genomic_DNA"/>
</dbReference>
<organism evidence="1 2">
    <name type="scientific">Clostridium luticellarii</name>
    <dbReference type="NCBI Taxonomy" id="1691940"/>
    <lineage>
        <taxon>Bacteria</taxon>
        <taxon>Bacillati</taxon>
        <taxon>Bacillota</taxon>
        <taxon>Clostridia</taxon>
        <taxon>Eubacteriales</taxon>
        <taxon>Clostridiaceae</taxon>
        <taxon>Clostridium</taxon>
    </lineage>
</organism>
<protein>
    <submittedName>
        <fullName evidence="1">Uncharacterized protein</fullName>
    </submittedName>
</protein>
<dbReference type="Proteomes" id="UP000237798">
    <property type="component" value="Unassembled WGS sequence"/>
</dbReference>
<accession>A0A2T0BSQ2</accession>
<proteinExistence type="predicted"/>
<dbReference type="AlphaFoldDB" id="A0A2T0BSQ2"/>
<keyword evidence="2" id="KW-1185">Reference proteome</keyword>
<gene>
    <name evidence="1" type="ORF">CLLU_00880</name>
</gene>
<evidence type="ECO:0000313" key="2">
    <source>
        <dbReference type="Proteomes" id="UP000237798"/>
    </source>
</evidence>
<comment type="caution">
    <text evidence="1">The sequence shown here is derived from an EMBL/GenBank/DDBJ whole genome shotgun (WGS) entry which is preliminary data.</text>
</comment>
<evidence type="ECO:0000313" key="1">
    <source>
        <dbReference type="EMBL" id="PRR86907.1"/>
    </source>
</evidence>
<sequence length="472" mass="55485">MVGVNILKYIGPFLKINKIKPTNVKQQLFYFSKESLKDIVLHSKCGIPTSVEGIMPKNTSNFDINTFKNLSPLLCIYKKANPILINMDNRLCWNEDKFKKEINIDSNAFMTLSLMELSDYYNSFKNIDKNKYNLGKLYSFLCKKQLEFYAGYFRNSEGVFIDKKCESGSKSAEIRFIDKYKKFKFSSQALLMAAYYKCSTLMEDDEKEDFKNFSFDILNVLIDSKDKLYEMSFEELTKFCFSLNIFYGYSKDDKCKDLLVDISELLFEKFYQVNSLTNTSRETDVENDSLNYINFTMIHKYTNFIKYKDNANFIFERLLKLYDSEKGLFIKNTSKKDIEFTCLEVMLYLTAFLTNVDIYKNRDKNSLIVLDVFKRQLVDSGLILSWPGAPDLNDAERYRNFSLKSEDLMEEQNFRISSIPSPEACEIAPIFCKYVTYSMKKKKFKSVKASFDTYKNMFIFFITLHFLKPETL</sequence>
<reference evidence="1 2" key="1">
    <citation type="submission" date="2018-03" db="EMBL/GenBank/DDBJ databases">
        <title>Genome sequence of Clostridium luticellarii DSM 29923.</title>
        <authorList>
            <person name="Poehlein A."/>
            <person name="Daniel R."/>
        </authorList>
    </citation>
    <scope>NUCLEOTIDE SEQUENCE [LARGE SCALE GENOMIC DNA]</scope>
    <source>
        <strain evidence="1 2">DSM 29923</strain>
    </source>
</reference>